<dbReference type="AlphaFoldDB" id="A0A0B3RWG1"/>
<keyword evidence="4" id="KW-0238">DNA-binding</keyword>
<name>A0A0B3RWG1_9RHOB</name>
<evidence type="ECO:0000313" key="8">
    <source>
        <dbReference type="Proteomes" id="UP000030960"/>
    </source>
</evidence>
<dbReference type="PROSITE" id="PS00552">
    <property type="entry name" value="HTH_MERR_1"/>
    <property type="match status" value="1"/>
</dbReference>
<feature type="region of interest" description="Disordered" evidence="5">
    <location>
        <begin position="139"/>
        <end position="168"/>
    </location>
</feature>
<dbReference type="NCBIfam" id="TIGR01950">
    <property type="entry name" value="SoxR"/>
    <property type="match status" value="1"/>
</dbReference>
<evidence type="ECO:0000256" key="3">
    <source>
        <dbReference type="ARBA" id="ARBA00023014"/>
    </source>
</evidence>
<dbReference type="InterPro" id="IPR047057">
    <property type="entry name" value="MerR_fam"/>
</dbReference>
<keyword evidence="1" id="KW-0479">Metal-binding</keyword>
<dbReference type="GO" id="GO:0051537">
    <property type="term" value="F:2 iron, 2 sulfur cluster binding"/>
    <property type="evidence" value="ECO:0007669"/>
    <property type="project" value="UniProtKB-KW"/>
</dbReference>
<dbReference type="InterPro" id="IPR000551">
    <property type="entry name" value="MerR-type_HTH_dom"/>
</dbReference>
<dbReference type="Gene3D" id="1.10.1660.10">
    <property type="match status" value="1"/>
</dbReference>
<feature type="domain" description="HTH merR-type" evidence="6">
    <location>
        <begin position="14"/>
        <end position="82"/>
    </location>
</feature>
<comment type="caution">
    <text evidence="7">The sequence shown here is derived from an EMBL/GenBank/DDBJ whole genome shotgun (WGS) entry which is preliminary data.</text>
</comment>
<dbReference type="PROSITE" id="PS50937">
    <property type="entry name" value="HTH_MERR_2"/>
    <property type="match status" value="1"/>
</dbReference>
<gene>
    <name evidence="7" type="primary">soxR</name>
    <name evidence="7" type="ORF">OA50_04449</name>
</gene>
<keyword evidence="3" id="KW-0411">Iron-sulfur</keyword>
<dbReference type="PANTHER" id="PTHR30204">
    <property type="entry name" value="REDOX-CYCLING DRUG-SENSING TRANSCRIPTIONAL ACTIVATOR SOXR"/>
    <property type="match status" value="1"/>
</dbReference>
<evidence type="ECO:0000256" key="5">
    <source>
        <dbReference type="SAM" id="MobiDB-lite"/>
    </source>
</evidence>
<evidence type="ECO:0000259" key="6">
    <source>
        <dbReference type="PROSITE" id="PS50937"/>
    </source>
</evidence>
<dbReference type="PATRIC" id="fig|1515334.3.peg.4483"/>
<reference evidence="7 8" key="1">
    <citation type="submission" date="2014-10" db="EMBL/GenBank/DDBJ databases">
        <title>Genome sequence of Ponticoccus sp. strain UMTAT08 isolated from clonal culture of toxic dinoflagellate Alexandrium tamiyavanichii.</title>
        <authorList>
            <person name="Gan H.Y."/>
            <person name="Muhd D.-D."/>
            <person name="Mohd Noor M.E."/>
            <person name="Yeong Y.S."/>
            <person name="Usup G."/>
        </authorList>
    </citation>
    <scope>NUCLEOTIDE SEQUENCE [LARGE SCALE GENOMIC DNA]</scope>
    <source>
        <strain evidence="7 8">UMTAT08</strain>
    </source>
</reference>
<dbReference type="RefSeq" id="WP_223306284.1">
    <property type="nucleotide sequence ID" value="NZ_JSUQ01000020.1"/>
</dbReference>
<dbReference type="Proteomes" id="UP000030960">
    <property type="component" value="Unassembled WGS sequence"/>
</dbReference>
<dbReference type="GO" id="GO:0003677">
    <property type="term" value="F:DNA binding"/>
    <property type="evidence" value="ECO:0007669"/>
    <property type="project" value="UniProtKB-KW"/>
</dbReference>
<evidence type="ECO:0000256" key="4">
    <source>
        <dbReference type="ARBA" id="ARBA00023125"/>
    </source>
</evidence>
<keyword evidence="8" id="KW-1185">Reference proteome</keyword>
<dbReference type="InterPro" id="IPR010211">
    <property type="entry name" value="Redox-sen_tscrpt-act_SoxR"/>
</dbReference>
<sequence length="168" mass="19100">MSGTRDPRRMRSNDLTVGEMARRAGVAVSTLHYYEAEGLIQSWRTEANHRRYDRRELRRVAVIRIAQTLGIPLAQVREVLAQVPSGGAVRKADWQGVSEIWREEIDRRMELLARLRGQLDHCMGCGCLSLENCPLYNPQDRLGDNGAGPRRWLGEEEEREAPPDPLAP</sequence>
<dbReference type="GO" id="GO:0003700">
    <property type="term" value="F:DNA-binding transcription factor activity"/>
    <property type="evidence" value="ECO:0007669"/>
    <property type="project" value="InterPro"/>
</dbReference>
<dbReference type="Pfam" id="PF13411">
    <property type="entry name" value="MerR_1"/>
    <property type="match status" value="1"/>
</dbReference>
<dbReference type="GO" id="GO:0006979">
    <property type="term" value="P:response to oxidative stress"/>
    <property type="evidence" value="ECO:0007669"/>
    <property type="project" value="InterPro"/>
</dbReference>
<keyword evidence="2" id="KW-0408">Iron</keyword>
<dbReference type="EMBL" id="JSUQ01000020">
    <property type="protein sequence ID" value="KHQ51078.1"/>
    <property type="molecule type" value="Genomic_DNA"/>
</dbReference>
<dbReference type="SUPFAM" id="SSF46955">
    <property type="entry name" value="Putative DNA-binding domain"/>
    <property type="match status" value="1"/>
</dbReference>
<evidence type="ECO:0000313" key="7">
    <source>
        <dbReference type="EMBL" id="KHQ51078.1"/>
    </source>
</evidence>
<protein>
    <submittedName>
        <fullName evidence="7">Redox-sensitive transcriptional activator SoxR</fullName>
    </submittedName>
</protein>
<dbReference type="PRINTS" id="PR00040">
    <property type="entry name" value="HTHMERR"/>
</dbReference>
<keyword evidence="1" id="KW-0001">2Fe-2S</keyword>
<proteinExistence type="predicted"/>
<accession>A0A0B3RWG1</accession>
<evidence type="ECO:0000256" key="1">
    <source>
        <dbReference type="ARBA" id="ARBA00022714"/>
    </source>
</evidence>
<evidence type="ECO:0000256" key="2">
    <source>
        <dbReference type="ARBA" id="ARBA00023004"/>
    </source>
</evidence>
<dbReference type="InterPro" id="IPR009061">
    <property type="entry name" value="DNA-bd_dom_put_sf"/>
</dbReference>
<organism evidence="7 8">
    <name type="scientific">Mameliella alba</name>
    <dbReference type="NCBI Taxonomy" id="561184"/>
    <lineage>
        <taxon>Bacteria</taxon>
        <taxon>Pseudomonadati</taxon>
        <taxon>Pseudomonadota</taxon>
        <taxon>Alphaproteobacteria</taxon>
        <taxon>Rhodobacterales</taxon>
        <taxon>Roseobacteraceae</taxon>
        <taxon>Mameliella</taxon>
    </lineage>
</organism>
<dbReference type="PANTHER" id="PTHR30204:SF0">
    <property type="entry name" value="REDOX-SENSITIVE TRANSCRIPTIONAL ACTIVATOR SOXR"/>
    <property type="match status" value="1"/>
</dbReference>
<dbReference type="SMART" id="SM00422">
    <property type="entry name" value="HTH_MERR"/>
    <property type="match status" value="1"/>
</dbReference>
<dbReference type="STRING" id="561184.SAMN05216376_102353"/>